<dbReference type="CDD" id="cd01836">
    <property type="entry name" value="FeeA_FeeB_like"/>
    <property type="match status" value="1"/>
</dbReference>
<dbReference type="GO" id="GO:0004622">
    <property type="term" value="F:phosphatidylcholine lysophospholipase activity"/>
    <property type="evidence" value="ECO:0007669"/>
    <property type="project" value="TreeGrafter"/>
</dbReference>
<reference evidence="2" key="2">
    <citation type="submission" date="2023-02" db="EMBL/GenBank/DDBJ databases">
        <title>'Rhodoalgimonas zhirmunskyi' gen. nov., isolated from a red alga.</title>
        <authorList>
            <person name="Nedashkovskaya O.I."/>
            <person name="Otstavnykh N.Y."/>
            <person name="Bystritskaya E.P."/>
            <person name="Balabanova L.A."/>
            <person name="Isaeva M.P."/>
        </authorList>
    </citation>
    <scope>NUCLEOTIDE SEQUENCE</scope>
    <source>
        <strain evidence="2">KCTC 52189</strain>
    </source>
</reference>
<keyword evidence="2" id="KW-0378">Hydrolase</keyword>
<dbReference type="InterPro" id="IPR036514">
    <property type="entry name" value="SGNH_hydro_sf"/>
</dbReference>
<evidence type="ECO:0000313" key="3">
    <source>
        <dbReference type="Proteomes" id="UP001226762"/>
    </source>
</evidence>
<dbReference type="PANTHER" id="PTHR30383">
    <property type="entry name" value="THIOESTERASE 1/PROTEASE 1/LYSOPHOSPHOLIPASE L1"/>
    <property type="match status" value="1"/>
</dbReference>
<dbReference type="SUPFAM" id="SSF52266">
    <property type="entry name" value="SGNH hydrolase"/>
    <property type="match status" value="1"/>
</dbReference>
<evidence type="ECO:0000259" key="1">
    <source>
        <dbReference type="Pfam" id="PF13472"/>
    </source>
</evidence>
<protein>
    <submittedName>
        <fullName evidence="2">SGNH/GDSL hydrolase family protein</fullName>
    </submittedName>
</protein>
<dbReference type="Proteomes" id="UP001226762">
    <property type="component" value="Unassembled WGS sequence"/>
</dbReference>
<evidence type="ECO:0000313" key="2">
    <source>
        <dbReference type="EMBL" id="MDQ2090196.1"/>
    </source>
</evidence>
<dbReference type="PANTHER" id="PTHR30383:SF24">
    <property type="entry name" value="THIOESTERASE 1_PROTEASE 1_LYSOPHOSPHOLIPASE L1"/>
    <property type="match status" value="1"/>
</dbReference>
<dbReference type="Gene3D" id="3.40.50.1110">
    <property type="entry name" value="SGNH hydrolase"/>
    <property type="match status" value="1"/>
</dbReference>
<dbReference type="InterPro" id="IPR013830">
    <property type="entry name" value="SGNH_hydro"/>
</dbReference>
<gene>
    <name evidence="2" type="ORF">NO357_09835</name>
</gene>
<dbReference type="AlphaFoldDB" id="A0AAE3WBK2"/>
<accession>A0AAE3WBK2</accession>
<feature type="domain" description="SGNH hydrolase-type esterase" evidence="1">
    <location>
        <begin position="50"/>
        <end position="221"/>
    </location>
</feature>
<name>A0AAE3WBK2_9RHOB</name>
<organism evidence="2 3">
    <name type="scientific">Marimonas arenosa</name>
    <dbReference type="NCBI Taxonomy" id="1795305"/>
    <lineage>
        <taxon>Bacteria</taxon>
        <taxon>Pseudomonadati</taxon>
        <taxon>Pseudomonadota</taxon>
        <taxon>Alphaproteobacteria</taxon>
        <taxon>Rhodobacterales</taxon>
        <taxon>Paracoccaceae</taxon>
        <taxon>Marimonas</taxon>
    </lineage>
</organism>
<comment type="caution">
    <text evidence="2">The sequence shown here is derived from an EMBL/GenBank/DDBJ whole genome shotgun (WGS) entry which is preliminary data.</text>
</comment>
<sequence length="230" mass="24664">MAPDTVLKIALAPLLLAQALHLRRRALYLPEPPGPRSGSTGTGPSLRLLILGDSSAAGVGARHQSVALAGQLSQTLARDRALHWQLEAETGATSASALARLANLPAQPFDAAIVALGVNDVTRAVPLGRFLARRRAIHDLLRSRFGVDRIIASGLPPMDHFPLLPQPLRWTLGRTAARLDTALAGLCAEEPGCTHLPLDLPFEPRFVARDGFHPSEDAYARWAEMLAARL</sequence>
<reference evidence="2" key="1">
    <citation type="submission" date="2022-07" db="EMBL/GenBank/DDBJ databases">
        <authorList>
            <person name="Otstavnykh N."/>
            <person name="Isaeva M."/>
            <person name="Bystritskaya E."/>
        </authorList>
    </citation>
    <scope>NUCLEOTIDE SEQUENCE</scope>
    <source>
        <strain evidence="2">KCTC 52189</strain>
    </source>
</reference>
<dbReference type="EMBL" id="JANHAX010000002">
    <property type="protein sequence ID" value="MDQ2090196.1"/>
    <property type="molecule type" value="Genomic_DNA"/>
</dbReference>
<dbReference type="RefSeq" id="WP_306735463.1">
    <property type="nucleotide sequence ID" value="NZ_JANHAX010000002.1"/>
</dbReference>
<dbReference type="Pfam" id="PF13472">
    <property type="entry name" value="Lipase_GDSL_2"/>
    <property type="match status" value="1"/>
</dbReference>
<dbReference type="InterPro" id="IPR051532">
    <property type="entry name" value="Ester_Hydrolysis_Enzymes"/>
</dbReference>
<proteinExistence type="predicted"/>
<keyword evidence="3" id="KW-1185">Reference proteome</keyword>